<reference evidence="2" key="1">
    <citation type="journal article" date="2018" name="Genome Biol. Evol.">
        <title>Genomics and development of Lentinus tigrinus, a white-rot wood-decaying mushroom with dimorphic fruiting bodies.</title>
        <authorList>
            <person name="Wu B."/>
            <person name="Xu Z."/>
            <person name="Knudson A."/>
            <person name="Carlson A."/>
            <person name="Chen N."/>
            <person name="Kovaka S."/>
            <person name="LaButti K."/>
            <person name="Lipzen A."/>
            <person name="Pennachio C."/>
            <person name="Riley R."/>
            <person name="Schakwitz W."/>
            <person name="Umezawa K."/>
            <person name="Ohm R.A."/>
            <person name="Grigoriev I.V."/>
            <person name="Nagy L.G."/>
            <person name="Gibbons J."/>
            <person name="Hibbett D."/>
        </authorList>
    </citation>
    <scope>NUCLEOTIDE SEQUENCE [LARGE SCALE GENOMIC DNA]</scope>
    <source>
        <strain evidence="2">ALCF2SS1-6</strain>
    </source>
</reference>
<keyword evidence="3" id="KW-1185">Reference proteome</keyword>
<feature type="region of interest" description="Disordered" evidence="1">
    <location>
        <begin position="64"/>
        <end position="102"/>
    </location>
</feature>
<organism evidence="2 3">
    <name type="scientific">Lentinus tigrinus ALCF2SS1-6</name>
    <dbReference type="NCBI Taxonomy" id="1328759"/>
    <lineage>
        <taxon>Eukaryota</taxon>
        <taxon>Fungi</taxon>
        <taxon>Dikarya</taxon>
        <taxon>Basidiomycota</taxon>
        <taxon>Agaricomycotina</taxon>
        <taxon>Agaricomycetes</taxon>
        <taxon>Polyporales</taxon>
        <taxon>Polyporaceae</taxon>
        <taxon>Lentinus</taxon>
    </lineage>
</organism>
<name>A0A5C2S9P0_9APHY</name>
<proteinExistence type="predicted"/>
<sequence>MSGHPARYTVIDARHFPRSAGYHRAFKLLSLRGRSPSPVQLTGICGHRSHSVKFTLAPQARCSTGIDDVGEVPRSPSPVSRTLHPQPQPPEPSQIPDSPRDSALDVKHRALRFVHPEWEARSTKQKPAHDAEAVEPPALRLLAATLRLGSYHTVSRVRGRHTGGISTCI</sequence>
<protein>
    <submittedName>
        <fullName evidence="2">Uncharacterized protein</fullName>
    </submittedName>
</protein>
<gene>
    <name evidence="2" type="ORF">L227DRAFT_575496</name>
</gene>
<accession>A0A5C2S9P0</accession>
<evidence type="ECO:0000313" key="3">
    <source>
        <dbReference type="Proteomes" id="UP000313359"/>
    </source>
</evidence>
<dbReference type="AlphaFoldDB" id="A0A5C2S9P0"/>
<dbReference type="EMBL" id="ML122266">
    <property type="protein sequence ID" value="RPD60430.1"/>
    <property type="molecule type" value="Genomic_DNA"/>
</dbReference>
<evidence type="ECO:0000313" key="2">
    <source>
        <dbReference type="EMBL" id="RPD60430.1"/>
    </source>
</evidence>
<evidence type="ECO:0000256" key="1">
    <source>
        <dbReference type="SAM" id="MobiDB-lite"/>
    </source>
</evidence>
<dbReference type="Proteomes" id="UP000313359">
    <property type="component" value="Unassembled WGS sequence"/>
</dbReference>